<dbReference type="PANTHER" id="PTHR46417">
    <property type="entry name" value="TRNA (GUANINE-N(1)-)-METHYLTRANSFERASE"/>
    <property type="match status" value="1"/>
</dbReference>
<evidence type="ECO:0000256" key="6">
    <source>
        <dbReference type="ARBA" id="ARBA00014679"/>
    </source>
</evidence>
<evidence type="ECO:0000256" key="2">
    <source>
        <dbReference type="ARBA" id="ARBA00004496"/>
    </source>
</evidence>
<comment type="catalytic activity">
    <reaction evidence="14 15 16">
        <text>guanosine(37) in tRNA + S-adenosyl-L-methionine = N(1)-methylguanosine(37) in tRNA + S-adenosyl-L-homocysteine + H(+)</text>
        <dbReference type="Rhea" id="RHEA:36899"/>
        <dbReference type="Rhea" id="RHEA-COMP:10145"/>
        <dbReference type="Rhea" id="RHEA-COMP:10147"/>
        <dbReference type="ChEBI" id="CHEBI:15378"/>
        <dbReference type="ChEBI" id="CHEBI:57856"/>
        <dbReference type="ChEBI" id="CHEBI:59789"/>
        <dbReference type="ChEBI" id="CHEBI:73542"/>
        <dbReference type="ChEBI" id="CHEBI:74269"/>
        <dbReference type="EC" id="2.1.1.228"/>
    </reaction>
</comment>
<keyword evidence="7 15" id="KW-0963">Cytoplasm</keyword>
<dbReference type="NCBIfam" id="TIGR00088">
    <property type="entry name" value="trmD"/>
    <property type="match status" value="1"/>
</dbReference>
<dbReference type="InterPro" id="IPR023148">
    <property type="entry name" value="tRNA_m1G_MeTrfase_C_sf"/>
</dbReference>
<keyword evidence="19" id="KW-1185">Reference proteome</keyword>
<evidence type="ECO:0000256" key="16">
    <source>
        <dbReference type="RuleBase" id="RU003464"/>
    </source>
</evidence>
<evidence type="ECO:0000256" key="10">
    <source>
        <dbReference type="ARBA" id="ARBA00022691"/>
    </source>
</evidence>
<dbReference type="Gene3D" id="3.40.1280.10">
    <property type="match status" value="1"/>
</dbReference>
<protein>
    <recommendedName>
        <fullName evidence="6 15">tRNA (guanine-N(1)-)-methyltransferase</fullName>
        <ecNumber evidence="5 15">2.1.1.228</ecNumber>
    </recommendedName>
    <alternativeName>
        <fullName evidence="12 15">M1G-methyltransferase</fullName>
    </alternativeName>
    <alternativeName>
        <fullName evidence="13 15">tRNA [GM37] methyltransferase</fullName>
    </alternativeName>
</protein>
<organism evidence="18 19">
    <name type="scientific">Candidatus Megaera venefica</name>
    <dbReference type="NCBI Taxonomy" id="2055910"/>
    <lineage>
        <taxon>Bacteria</taxon>
        <taxon>Pseudomonadati</taxon>
        <taxon>Pseudomonadota</taxon>
        <taxon>Alphaproteobacteria</taxon>
        <taxon>Rickettsiales</taxon>
        <taxon>Rickettsiaceae</taxon>
        <taxon>Candidatus Megaera</taxon>
    </lineage>
</organism>
<dbReference type="InterPro" id="IPR002649">
    <property type="entry name" value="tRNA_m1G_MeTrfase_TrmD"/>
</dbReference>
<evidence type="ECO:0000256" key="8">
    <source>
        <dbReference type="ARBA" id="ARBA00022603"/>
    </source>
</evidence>
<evidence type="ECO:0000259" key="17">
    <source>
        <dbReference type="Pfam" id="PF01746"/>
    </source>
</evidence>
<comment type="subunit">
    <text evidence="4 15 16">Homodimer.</text>
</comment>
<dbReference type="SUPFAM" id="SSF75217">
    <property type="entry name" value="alpha/beta knot"/>
    <property type="match status" value="1"/>
</dbReference>
<evidence type="ECO:0000256" key="1">
    <source>
        <dbReference type="ARBA" id="ARBA00002634"/>
    </source>
</evidence>
<evidence type="ECO:0000313" key="18">
    <source>
        <dbReference type="EMBL" id="MEA0971324.1"/>
    </source>
</evidence>
<evidence type="ECO:0000313" key="19">
    <source>
        <dbReference type="Proteomes" id="UP001291687"/>
    </source>
</evidence>
<comment type="similarity">
    <text evidence="3 15 16">Belongs to the RNA methyltransferase TrmD family.</text>
</comment>
<evidence type="ECO:0000256" key="9">
    <source>
        <dbReference type="ARBA" id="ARBA00022679"/>
    </source>
</evidence>
<dbReference type="EMBL" id="JARJFB010000115">
    <property type="protein sequence ID" value="MEA0971324.1"/>
    <property type="molecule type" value="Genomic_DNA"/>
</dbReference>
<dbReference type="Pfam" id="PF01746">
    <property type="entry name" value="tRNA_m1G_MT"/>
    <property type="match status" value="1"/>
</dbReference>
<evidence type="ECO:0000256" key="7">
    <source>
        <dbReference type="ARBA" id="ARBA00022490"/>
    </source>
</evidence>
<dbReference type="PIRSF" id="PIRSF000386">
    <property type="entry name" value="tRNA_mtase"/>
    <property type="match status" value="1"/>
</dbReference>
<accession>A0ABU5NDT6</accession>
<comment type="caution">
    <text evidence="18">The sequence shown here is derived from an EMBL/GenBank/DDBJ whole genome shotgun (WGS) entry which is preliminary data.</text>
</comment>
<proteinExistence type="inferred from homology"/>
<keyword evidence="9 15" id="KW-0808">Transferase</keyword>
<evidence type="ECO:0000256" key="11">
    <source>
        <dbReference type="ARBA" id="ARBA00022694"/>
    </source>
</evidence>
<reference evidence="18 19" key="1">
    <citation type="submission" date="2023-03" db="EMBL/GenBank/DDBJ databases">
        <title>Host association and intracellularity evolved multiple times independently in the Rickettsiales.</title>
        <authorList>
            <person name="Castelli M."/>
            <person name="Nardi T."/>
            <person name="Gammuto L."/>
            <person name="Bellinzona G."/>
            <person name="Sabaneyeva E."/>
            <person name="Potekhin A."/>
            <person name="Serra V."/>
            <person name="Petroni G."/>
            <person name="Sassera D."/>
        </authorList>
    </citation>
    <scope>NUCLEOTIDE SEQUENCE [LARGE SCALE GENOMIC DNA]</scope>
    <source>
        <strain evidence="18 19">Sr 2-6</strain>
    </source>
</reference>
<comment type="subcellular location">
    <subcellularLocation>
        <location evidence="2 15 16">Cytoplasm</location>
    </subcellularLocation>
</comment>
<keyword evidence="10 15" id="KW-0949">S-adenosyl-L-methionine</keyword>
<dbReference type="EC" id="2.1.1.228" evidence="5 15"/>
<comment type="function">
    <text evidence="1 15 16">Specifically methylates guanosine-37 in various tRNAs.</text>
</comment>
<sequence length="231" mass="25597">MPCFHATILTIFPEMFPGPLAYSLAGAAIKKGIWSIDTVNIRDFGITKHKNVDSAACGGGNGLIMRPDVLGPALDKALDMRPGSKIYYPSPRGVPLTQELSKKIAQEKNIIILCGRFEGIDERVIDEYNAIQISLGDYILSGGEVAALSILDSVVRLLPGVLVNKETLQEESFETEAEGFKLIEHPLYTKPVEWRGRKVPETLLSGNHAEIAEWKKKESLRITLERRKQLI</sequence>
<feature type="binding site" evidence="15">
    <location>
        <begin position="135"/>
        <end position="140"/>
    </location>
    <ligand>
        <name>S-adenosyl-L-methionine</name>
        <dbReference type="ChEBI" id="CHEBI:59789"/>
    </ligand>
</feature>
<dbReference type="Proteomes" id="UP001291687">
    <property type="component" value="Unassembled WGS sequence"/>
</dbReference>
<dbReference type="InterPro" id="IPR016009">
    <property type="entry name" value="tRNA_MeTrfase_TRMD/TRM10"/>
</dbReference>
<dbReference type="Gene3D" id="1.10.1270.20">
    <property type="entry name" value="tRNA(m1g37)methyltransferase, domain 2"/>
    <property type="match status" value="1"/>
</dbReference>
<evidence type="ECO:0000256" key="12">
    <source>
        <dbReference type="ARBA" id="ARBA00029736"/>
    </source>
</evidence>
<evidence type="ECO:0000256" key="4">
    <source>
        <dbReference type="ARBA" id="ARBA00011738"/>
    </source>
</evidence>
<dbReference type="NCBIfam" id="NF000648">
    <property type="entry name" value="PRK00026.1"/>
    <property type="match status" value="1"/>
</dbReference>
<evidence type="ECO:0000256" key="14">
    <source>
        <dbReference type="ARBA" id="ARBA00047783"/>
    </source>
</evidence>
<dbReference type="InterPro" id="IPR029026">
    <property type="entry name" value="tRNA_m1G_MTases_N"/>
</dbReference>
<evidence type="ECO:0000256" key="5">
    <source>
        <dbReference type="ARBA" id="ARBA00012807"/>
    </source>
</evidence>
<name>A0ABU5NDT6_9RICK</name>
<dbReference type="HAMAP" id="MF_00605">
    <property type="entry name" value="TrmD"/>
    <property type="match status" value="1"/>
</dbReference>
<dbReference type="InterPro" id="IPR029028">
    <property type="entry name" value="Alpha/beta_knot_MTases"/>
</dbReference>
<gene>
    <name evidence="15" type="primary">trmD</name>
    <name evidence="18" type="ORF">Megvenef_01299</name>
</gene>
<dbReference type="RefSeq" id="WP_322777226.1">
    <property type="nucleotide sequence ID" value="NZ_JARJFB010000115.1"/>
</dbReference>
<evidence type="ECO:0000256" key="3">
    <source>
        <dbReference type="ARBA" id="ARBA00007630"/>
    </source>
</evidence>
<dbReference type="CDD" id="cd18080">
    <property type="entry name" value="TrmD-like"/>
    <property type="match status" value="1"/>
</dbReference>
<feature type="domain" description="tRNA methyltransferase TRMD/TRM10-type" evidence="17">
    <location>
        <begin position="7"/>
        <end position="231"/>
    </location>
</feature>
<dbReference type="PANTHER" id="PTHR46417:SF1">
    <property type="entry name" value="TRNA (GUANINE-N(1)-)-METHYLTRANSFERASE"/>
    <property type="match status" value="1"/>
</dbReference>
<keyword evidence="11 15" id="KW-0819">tRNA processing</keyword>
<feature type="binding site" evidence="15">
    <location>
        <position position="115"/>
    </location>
    <ligand>
        <name>S-adenosyl-L-methionine</name>
        <dbReference type="ChEBI" id="CHEBI:59789"/>
    </ligand>
</feature>
<evidence type="ECO:0000256" key="15">
    <source>
        <dbReference type="HAMAP-Rule" id="MF_00605"/>
    </source>
</evidence>
<keyword evidence="8 15" id="KW-0489">Methyltransferase</keyword>
<evidence type="ECO:0000256" key="13">
    <source>
        <dbReference type="ARBA" id="ARBA00033392"/>
    </source>
</evidence>